<dbReference type="Pfam" id="PF02518">
    <property type="entry name" value="HATPase_c"/>
    <property type="match status" value="1"/>
</dbReference>
<comment type="catalytic activity">
    <reaction evidence="1">
        <text>ATP + protein L-histidine = ADP + protein N-phospho-L-histidine.</text>
        <dbReference type="EC" id="2.7.13.3"/>
    </reaction>
</comment>
<dbReference type="Proteomes" id="UP000824035">
    <property type="component" value="Unassembled WGS sequence"/>
</dbReference>
<evidence type="ECO:0000256" key="1">
    <source>
        <dbReference type="ARBA" id="ARBA00000085"/>
    </source>
</evidence>
<dbReference type="Gene3D" id="3.30.565.10">
    <property type="entry name" value="Histidine kinase-like ATPase, C-terminal domain"/>
    <property type="match status" value="1"/>
</dbReference>
<dbReference type="CDD" id="cd00082">
    <property type="entry name" value="HisKA"/>
    <property type="match status" value="1"/>
</dbReference>
<sequence length="299" mass="33249">MDCFLPFLVVVLLAAVGLLWFKVRLLQRCARQIGQAFQDRLATDTNTLIDLPSRDPHMRRLASDINAQLRLLRSQRQRYQRGDRQVKEAVTNISHDLRTPLTAICGYLELMKQQELPPDAARYLEQIESRTLAMKELTEELFRYSLAVSDQPPALQPVDLRRALEEALLSFYGAFAQKGIEPELVFEEPEGRFLLDGGALGRVFGNILSNALKYSAGDLKVTLDAAGRIAFSNRAPGLDPVAVGRLFDRYYTLDTGQSSTGLGLSIARALTEEMGCALSADYADGRLTVLADFSPAREP</sequence>
<dbReference type="AlphaFoldDB" id="A0A9D2IZS7"/>
<dbReference type="SMART" id="SM00387">
    <property type="entry name" value="HATPase_c"/>
    <property type="match status" value="1"/>
</dbReference>
<dbReference type="InterPro" id="IPR036890">
    <property type="entry name" value="HATPase_C_sf"/>
</dbReference>
<protein>
    <recommendedName>
        <fullName evidence="2">histidine kinase</fullName>
        <ecNumber evidence="2">2.7.13.3</ecNumber>
    </recommendedName>
</protein>
<dbReference type="PANTHER" id="PTHR43547:SF2">
    <property type="entry name" value="HYBRID SIGNAL TRANSDUCTION HISTIDINE KINASE C"/>
    <property type="match status" value="1"/>
</dbReference>
<keyword evidence="4 7" id="KW-0808">Transferase</keyword>
<dbReference type="PROSITE" id="PS50109">
    <property type="entry name" value="HIS_KIN"/>
    <property type="match status" value="1"/>
</dbReference>
<dbReference type="PANTHER" id="PTHR43547">
    <property type="entry name" value="TWO-COMPONENT HISTIDINE KINASE"/>
    <property type="match status" value="1"/>
</dbReference>
<accession>A0A9D2IZS7</accession>
<evidence type="ECO:0000313" key="7">
    <source>
        <dbReference type="EMBL" id="HIZ31311.1"/>
    </source>
</evidence>
<dbReference type="InterPro" id="IPR003661">
    <property type="entry name" value="HisK_dim/P_dom"/>
</dbReference>
<dbReference type="InterPro" id="IPR003594">
    <property type="entry name" value="HATPase_dom"/>
</dbReference>
<feature type="domain" description="Histidine kinase" evidence="6">
    <location>
        <begin position="92"/>
        <end position="289"/>
    </location>
</feature>
<proteinExistence type="predicted"/>
<dbReference type="SUPFAM" id="SSF47384">
    <property type="entry name" value="Homodimeric domain of signal transducing histidine kinase"/>
    <property type="match status" value="1"/>
</dbReference>
<dbReference type="InterPro" id="IPR005467">
    <property type="entry name" value="His_kinase_dom"/>
</dbReference>
<evidence type="ECO:0000256" key="2">
    <source>
        <dbReference type="ARBA" id="ARBA00012438"/>
    </source>
</evidence>
<dbReference type="InterPro" id="IPR036097">
    <property type="entry name" value="HisK_dim/P_sf"/>
</dbReference>
<evidence type="ECO:0000256" key="3">
    <source>
        <dbReference type="ARBA" id="ARBA00022553"/>
    </source>
</evidence>
<dbReference type="SMART" id="SM00388">
    <property type="entry name" value="HisKA"/>
    <property type="match status" value="1"/>
</dbReference>
<name>A0A9D2IZS7_9FIRM</name>
<comment type="caution">
    <text evidence="7">The sequence shown here is derived from an EMBL/GenBank/DDBJ whole genome shotgun (WGS) entry which is preliminary data.</text>
</comment>
<keyword evidence="5" id="KW-0902">Two-component regulatory system</keyword>
<reference evidence="7" key="2">
    <citation type="submission" date="2021-04" db="EMBL/GenBank/DDBJ databases">
        <authorList>
            <person name="Gilroy R."/>
        </authorList>
    </citation>
    <scope>NUCLEOTIDE SEQUENCE</scope>
    <source>
        <strain evidence="7">ChiGjej4B4-18154</strain>
    </source>
</reference>
<keyword evidence="3" id="KW-0597">Phosphoprotein</keyword>
<reference evidence="7" key="1">
    <citation type="journal article" date="2021" name="PeerJ">
        <title>Extensive microbial diversity within the chicken gut microbiome revealed by metagenomics and culture.</title>
        <authorList>
            <person name="Gilroy R."/>
            <person name="Ravi A."/>
            <person name="Getino M."/>
            <person name="Pursley I."/>
            <person name="Horton D.L."/>
            <person name="Alikhan N.F."/>
            <person name="Baker D."/>
            <person name="Gharbi K."/>
            <person name="Hall N."/>
            <person name="Watson M."/>
            <person name="Adriaenssens E.M."/>
            <person name="Foster-Nyarko E."/>
            <person name="Jarju S."/>
            <person name="Secka A."/>
            <person name="Antonio M."/>
            <person name="Oren A."/>
            <person name="Chaudhuri R.R."/>
            <person name="La Ragione R."/>
            <person name="Hildebrand F."/>
            <person name="Pallen M.J."/>
        </authorList>
    </citation>
    <scope>NUCLEOTIDE SEQUENCE</scope>
    <source>
        <strain evidence="7">ChiGjej4B4-18154</strain>
    </source>
</reference>
<dbReference type="Pfam" id="PF00512">
    <property type="entry name" value="HisKA"/>
    <property type="match status" value="1"/>
</dbReference>
<dbReference type="SUPFAM" id="SSF55874">
    <property type="entry name" value="ATPase domain of HSP90 chaperone/DNA topoisomerase II/histidine kinase"/>
    <property type="match status" value="1"/>
</dbReference>
<organism evidence="7 8">
    <name type="scientific">Candidatus Allofournierella merdipullorum</name>
    <dbReference type="NCBI Taxonomy" id="2838595"/>
    <lineage>
        <taxon>Bacteria</taxon>
        <taxon>Bacillati</taxon>
        <taxon>Bacillota</taxon>
        <taxon>Clostridia</taxon>
        <taxon>Eubacteriales</taxon>
        <taxon>Oscillospiraceae</taxon>
        <taxon>Allofournierella</taxon>
    </lineage>
</organism>
<gene>
    <name evidence="7" type="ORF">H9813_08805</name>
</gene>
<dbReference type="EC" id="2.7.13.3" evidence="2"/>
<evidence type="ECO:0000313" key="8">
    <source>
        <dbReference type="Proteomes" id="UP000824035"/>
    </source>
</evidence>
<keyword evidence="4 7" id="KW-0418">Kinase</keyword>
<dbReference type="EMBL" id="DXBV01000086">
    <property type="protein sequence ID" value="HIZ31311.1"/>
    <property type="molecule type" value="Genomic_DNA"/>
</dbReference>
<evidence type="ECO:0000256" key="5">
    <source>
        <dbReference type="ARBA" id="ARBA00023012"/>
    </source>
</evidence>
<evidence type="ECO:0000256" key="4">
    <source>
        <dbReference type="ARBA" id="ARBA00022777"/>
    </source>
</evidence>
<dbReference type="GO" id="GO:0000155">
    <property type="term" value="F:phosphorelay sensor kinase activity"/>
    <property type="evidence" value="ECO:0007669"/>
    <property type="project" value="InterPro"/>
</dbReference>
<dbReference type="Gene3D" id="1.10.287.130">
    <property type="match status" value="1"/>
</dbReference>
<evidence type="ECO:0000259" key="6">
    <source>
        <dbReference type="PROSITE" id="PS50109"/>
    </source>
</evidence>